<comment type="similarity">
    <text evidence="1">Belongs to the UPF0311 family.</text>
</comment>
<dbReference type="PANTHER" id="PTHR37315">
    <property type="entry name" value="UPF0311 PROTEIN BLR7842"/>
    <property type="match status" value="1"/>
</dbReference>
<organism evidence="2 3">
    <name type="scientific">Bacillus amyloliquefaciens</name>
    <name type="common">Bacillus velezensis</name>
    <dbReference type="NCBI Taxonomy" id="1390"/>
    <lineage>
        <taxon>Bacteria</taxon>
        <taxon>Bacillati</taxon>
        <taxon>Bacillota</taxon>
        <taxon>Bacilli</taxon>
        <taxon>Bacillales</taxon>
        <taxon>Bacillaceae</taxon>
        <taxon>Bacillus</taxon>
        <taxon>Bacillus amyloliquefaciens group</taxon>
    </lineage>
</organism>
<reference evidence="2" key="1">
    <citation type="submission" date="2023-02" db="EMBL/GenBank/DDBJ databases">
        <title>Draft Whole-Genome Sequences of Bacillus Strains of Potential Probiotic for Poultry.</title>
        <authorList>
            <person name="Ma L.M."/>
            <person name="Lopez-Guerra N."/>
            <person name="Zhang G."/>
        </authorList>
    </citation>
    <scope>NUCLEOTIDE SEQUENCE</scope>
    <source>
        <strain evidence="2">OSU1013-24</strain>
    </source>
</reference>
<evidence type="ECO:0000313" key="3">
    <source>
        <dbReference type="Proteomes" id="UP001222377"/>
    </source>
</evidence>
<dbReference type="RefSeq" id="WP_021495237.1">
    <property type="nucleotide sequence ID" value="NZ_JARKHX010000002.1"/>
</dbReference>
<dbReference type="Pfam" id="PF11578">
    <property type="entry name" value="DUF3237"/>
    <property type="match status" value="1"/>
</dbReference>
<protein>
    <recommendedName>
        <fullName evidence="1">UPF0311 protein PV946_05315</fullName>
    </recommendedName>
</protein>
<dbReference type="InterPro" id="IPR020915">
    <property type="entry name" value="UPF0311"/>
</dbReference>
<evidence type="ECO:0000256" key="1">
    <source>
        <dbReference type="HAMAP-Rule" id="MF_00775"/>
    </source>
</evidence>
<dbReference type="Proteomes" id="UP001222377">
    <property type="component" value="Unassembled WGS sequence"/>
</dbReference>
<gene>
    <name evidence="2" type="ORF">PV946_05315</name>
</gene>
<dbReference type="EMBL" id="JARKHX010000002">
    <property type="protein sequence ID" value="MDF4193186.1"/>
    <property type="molecule type" value="Genomic_DNA"/>
</dbReference>
<accession>A0AAP3YCQ9</accession>
<comment type="caution">
    <text evidence="2">The sequence shown here is derived from an EMBL/GenBank/DDBJ whole genome shotgun (WGS) entry which is preliminary data.</text>
</comment>
<dbReference type="PANTHER" id="PTHR37315:SF1">
    <property type="entry name" value="UPF0311 PROTEIN BLR7842"/>
    <property type="match status" value="1"/>
</dbReference>
<dbReference type="AlphaFoldDB" id="A0AAP3YCQ9"/>
<sequence>MKEPSLKKVMSLQIEVDEPIVAGQTGLGKRQLIPIRGGTVSGAVKGRVLPGGADAQIIRPNGRVDLSARYALETEEHEVIYVENNGIRQVSEPFRQQAAEGRIIDPEHVYFRTVPVFETSSEAYQHLQNRLFIGAAVRLPNDIRLDIYEVQ</sequence>
<dbReference type="HAMAP" id="MF_00775">
    <property type="entry name" value="UPF0311"/>
    <property type="match status" value="1"/>
</dbReference>
<name>A0AAP3YCQ9_BACAM</name>
<evidence type="ECO:0000313" key="2">
    <source>
        <dbReference type="EMBL" id="MDF4193186.1"/>
    </source>
</evidence>
<dbReference type="Gene3D" id="2.40.160.20">
    <property type="match status" value="1"/>
</dbReference>
<proteinExistence type="inferred from homology"/>